<name>A0A5C5ZAB4_9BACT</name>
<dbReference type="EMBL" id="SJPJ01000001">
    <property type="protein sequence ID" value="TWT84309.1"/>
    <property type="molecule type" value="Genomic_DNA"/>
</dbReference>
<sequence>MAGSENATPARNSPSNDVQKTCYTAAEKCHVGINENVHDDAIALLKNRNRIAQLR</sequence>
<evidence type="ECO:0000313" key="1">
    <source>
        <dbReference type="EMBL" id="TWT84309.1"/>
    </source>
</evidence>
<comment type="caution">
    <text evidence="1">The sequence shown here is derived from an EMBL/GenBank/DDBJ whole genome shotgun (WGS) entry which is preliminary data.</text>
</comment>
<organism evidence="1 2">
    <name type="scientific">Novipirellula herctigrandis</name>
    <dbReference type="NCBI Taxonomy" id="2527986"/>
    <lineage>
        <taxon>Bacteria</taxon>
        <taxon>Pseudomonadati</taxon>
        <taxon>Planctomycetota</taxon>
        <taxon>Planctomycetia</taxon>
        <taxon>Pirellulales</taxon>
        <taxon>Pirellulaceae</taxon>
        <taxon>Novipirellula</taxon>
    </lineage>
</organism>
<dbReference type="Proteomes" id="UP000315010">
    <property type="component" value="Unassembled WGS sequence"/>
</dbReference>
<accession>A0A5C5ZAB4</accession>
<evidence type="ECO:0000313" key="2">
    <source>
        <dbReference type="Proteomes" id="UP000315010"/>
    </source>
</evidence>
<keyword evidence="2" id="KW-1185">Reference proteome</keyword>
<reference evidence="1 2" key="1">
    <citation type="submission" date="2019-02" db="EMBL/GenBank/DDBJ databases">
        <title>Deep-cultivation of Planctomycetes and their phenomic and genomic characterization uncovers novel biology.</title>
        <authorList>
            <person name="Wiegand S."/>
            <person name="Jogler M."/>
            <person name="Boedeker C."/>
            <person name="Pinto D."/>
            <person name="Vollmers J."/>
            <person name="Rivas-Marin E."/>
            <person name="Kohn T."/>
            <person name="Peeters S.H."/>
            <person name="Heuer A."/>
            <person name="Rast P."/>
            <person name="Oberbeckmann S."/>
            <person name="Bunk B."/>
            <person name="Jeske O."/>
            <person name="Meyerdierks A."/>
            <person name="Storesund J.E."/>
            <person name="Kallscheuer N."/>
            <person name="Luecker S."/>
            <person name="Lage O.M."/>
            <person name="Pohl T."/>
            <person name="Merkel B.J."/>
            <person name="Hornburger P."/>
            <person name="Mueller R.-W."/>
            <person name="Bruemmer F."/>
            <person name="Labrenz M."/>
            <person name="Spormann A.M."/>
            <person name="Op Den Camp H."/>
            <person name="Overmann J."/>
            <person name="Amann R."/>
            <person name="Jetten M.S.M."/>
            <person name="Mascher T."/>
            <person name="Medema M.H."/>
            <person name="Devos D.P."/>
            <person name="Kaster A.-K."/>
            <person name="Ovreas L."/>
            <person name="Rohde M."/>
            <person name="Galperin M.Y."/>
            <person name="Jogler C."/>
        </authorList>
    </citation>
    <scope>NUCLEOTIDE SEQUENCE [LARGE SCALE GENOMIC DNA]</scope>
    <source>
        <strain evidence="1 2">CA13</strain>
    </source>
</reference>
<gene>
    <name evidence="1" type="ORF">CA13_57860</name>
</gene>
<dbReference type="AlphaFoldDB" id="A0A5C5ZAB4"/>
<protein>
    <submittedName>
        <fullName evidence="1">Uncharacterized protein</fullName>
    </submittedName>
</protein>
<proteinExistence type="predicted"/>